<name>A0A4Y2UP35_ARAVE</name>
<dbReference type="Proteomes" id="UP000499080">
    <property type="component" value="Unassembled WGS sequence"/>
</dbReference>
<protein>
    <submittedName>
        <fullName evidence="1">Uncharacterized protein</fullName>
    </submittedName>
</protein>
<feature type="non-terminal residue" evidence="1">
    <location>
        <position position="1"/>
    </location>
</feature>
<organism evidence="1 2">
    <name type="scientific">Araneus ventricosus</name>
    <name type="common">Orbweaver spider</name>
    <name type="synonym">Epeira ventricosa</name>
    <dbReference type="NCBI Taxonomy" id="182803"/>
    <lineage>
        <taxon>Eukaryota</taxon>
        <taxon>Metazoa</taxon>
        <taxon>Ecdysozoa</taxon>
        <taxon>Arthropoda</taxon>
        <taxon>Chelicerata</taxon>
        <taxon>Arachnida</taxon>
        <taxon>Araneae</taxon>
        <taxon>Araneomorphae</taxon>
        <taxon>Entelegynae</taxon>
        <taxon>Araneoidea</taxon>
        <taxon>Araneidae</taxon>
        <taxon>Araneus</taxon>
    </lineage>
</organism>
<gene>
    <name evidence="1" type="ORF">AVEN_52799_1</name>
</gene>
<dbReference type="AlphaFoldDB" id="A0A4Y2UP35"/>
<evidence type="ECO:0000313" key="2">
    <source>
        <dbReference type="Proteomes" id="UP000499080"/>
    </source>
</evidence>
<keyword evidence="2" id="KW-1185">Reference proteome</keyword>
<sequence>VQELLFPAPVLRVFLQICKKNKV</sequence>
<dbReference type="EMBL" id="BGPR01038913">
    <property type="protein sequence ID" value="GBO14809.1"/>
    <property type="molecule type" value="Genomic_DNA"/>
</dbReference>
<reference evidence="1 2" key="1">
    <citation type="journal article" date="2019" name="Sci. Rep.">
        <title>Orb-weaving spider Araneus ventricosus genome elucidates the spidroin gene catalogue.</title>
        <authorList>
            <person name="Kono N."/>
            <person name="Nakamura H."/>
            <person name="Ohtoshi R."/>
            <person name="Moran D.A.P."/>
            <person name="Shinohara A."/>
            <person name="Yoshida Y."/>
            <person name="Fujiwara M."/>
            <person name="Mori M."/>
            <person name="Tomita M."/>
            <person name="Arakawa K."/>
        </authorList>
    </citation>
    <scope>NUCLEOTIDE SEQUENCE [LARGE SCALE GENOMIC DNA]</scope>
</reference>
<proteinExistence type="predicted"/>
<comment type="caution">
    <text evidence="1">The sequence shown here is derived from an EMBL/GenBank/DDBJ whole genome shotgun (WGS) entry which is preliminary data.</text>
</comment>
<accession>A0A4Y2UP35</accession>
<evidence type="ECO:0000313" key="1">
    <source>
        <dbReference type="EMBL" id="GBO14809.1"/>
    </source>
</evidence>